<feature type="transmembrane region" description="Helical" evidence="1">
    <location>
        <begin position="35"/>
        <end position="57"/>
    </location>
</feature>
<evidence type="ECO:0008006" key="4">
    <source>
        <dbReference type="Google" id="ProtNLM"/>
    </source>
</evidence>
<dbReference type="RefSeq" id="WP_092309057.1">
    <property type="nucleotide sequence ID" value="NZ_FOZV01000003.1"/>
</dbReference>
<proteinExistence type="predicted"/>
<name>A0A1I6QEP8_9CAUL</name>
<accession>A0A1I6QEP8</accession>
<dbReference type="EMBL" id="FOZV01000003">
    <property type="protein sequence ID" value="SFS50951.1"/>
    <property type="molecule type" value="Genomic_DNA"/>
</dbReference>
<keyword evidence="3" id="KW-1185">Reference proteome</keyword>
<gene>
    <name evidence="2" type="ORF">SAMN05192570_1753</name>
</gene>
<protein>
    <recommendedName>
        <fullName evidence="4">Cation/multidrug efflux pump</fullName>
    </recommendedName>
</protein>
<dbReference type="AlphaFoldDB" id="A0A1I6QEP8"/>
<dbReference type="OrthoDB" id="9156649at2"/>
<keyword evidence="1" id="KW-0472">Membrane</keyword>
<dbReference type="STRING" id="871741.SAMN05192570_1753"/>
<evidence type="ECO:0000313" key="3">
    <source>
        <dbReference type="Proteomes" id="UP000198788"/>
    </source>
</evidence>
<evidence type="ECO:0000256" key="1">
    <source>
        <dbReference type="SAM" id="Phobius"/>
    </source>
</evidence>
<keyword evidence="1" id="KW-0812">Transmembrane</keyword>
<evidence type="ECO:0000313" key="2">
    <source>
        <dbReference type="EMBL" id="SFS50951.1"/>
    </source>
</evidence>
<sequence length="236" mass="25907">MVWWWWIAPAIVGLLGLALLLKGLAALFRGRLVGGLLGGGAGAALMAAATIAGLLALDVQTYARLTYERPVATVQIRQLGPQYFEATVIQPDRGEDMPAAANLYPLHGDEWRIEAQVLKWKPWANVLGLDSQYRLDRLSGRYRSIEQEINAERSVHPLSGGDAGPDWLPWRLDAWTLARRHRRYIDAVDTLYGGAAYMPMADGARYEVWITQSGLIARPANDAARAASAGGWTEAN</sequence>
<reference evidence="3" key="1">
    <citation type="submission" date="2016-10" db="EMBL/GenBank/DDBJ databases">
        <authorList>
            <person name="Varghese N."/>
            <person name="Submissions S."/>
        </authorList>
    </citation>
    <scope>NUCLEOTIDE SEQUENCE [LARGE SCALE GENOMIC DNA]</scope>
    <source>
        <strain evidence="3">CGMCC 1.10683</strain>
    </source>
</reference>
<dbReference type="Proteomes" id="UP000198788">
    <property type="component" value="Unassembled WGS sequence"/>
</dbReference>
<organism evidence="2 3">
    <name type="scientific">Brevundimonas viscosa</name>
    <dbReference type="NCBI Taxonomy" id="871741"/>
    <lineage>
        <taxon>Bacteria</taxon>
        <taxon>Pseudomonadati</taxon>
        <taxon>Pseudomonadota</taxon>
        <taxon>Alphaproteobacteria</taxon>
        <taxon>Caulobacterales</taxon>
        <taxon>Caulobacteraceae</taxon>
        <taxon>Brevundimonas</taxon>
    </lineage>
</organism>
<keyword evidence="1" id="KW-1133">Transmembrane helix</keyword>